<dbReference type="EMBL" id="BBPI01000070">
    <property type="protein sequence ID" value="GAM01954.1"/>
    <property type="molecule type" value="Genomic_DNA"/>
</dbReference>
<name>A0A0A1WAJ1_9SPHN</name>
<sequence length="78" mass="8455">MTDTHKDGLAGLLFGQSKKKLLNLKLCRGDAPHVSSDLLRQETHFALTQVAGGACESFVDFPENRLANRMDLAAIASI</sequence>
<keyword evidence="2" id="KW-1185">Reference proteome</keyword>
<dbReference type="RefSeq" id="WP_042489511.1">
    <property type="nucleotide sequence ID" value="NZ_BBPI01000070.1"/>
</dbReference>
<dbReference type="AlphaFoldDB" id="A0A0A1WAJ1"/>
<proteinExistence type="predicted"/>
<protein>
    <submittedName>
        <fullName evidence="1">Uncharacterized protein</fullName>
    </submittedName>
</protein>
<evidence type="ECO:0000313" key="2">
    <source>
        <dbReference type="Proteomes" id="UP000032305"/>
    </source>
</evidence>
<comment type="caution">
    <text evidence="1">The sequence shown here is derived from an EMBL/GenBank/DDBJ whole genome shotgun (WGS) entry which is preliminary data.</text>
</comment>
<dbReference type="Proteomes" id="UP000032305">
    <property type="component" value="Unassembled WGS sequence"/>
</dbReference>
<gene>
    <name evidence="1" type="ORF">SP5_070_00370</name>
</gene>
<organism evidence="1 2">
    <name type="scientific">Sphingomonas parapaucimobilis NBRC 15100</name>
    <dbReference type="NCBI Taxonomy" id="1219049"/>
    <lineage>
        <taxon>Bacteria</taxon>
        <taxon>Pseudomonadati</taxon>
        <taxon>Pseudomonadota</taxon>
        <taxon>Alphaproteobacteria</taxon>
        <taxon>Sphingomonadales</taxon>
        <taxon>Sphingomonadaceae</taxon>
        <taxon>Sphingomonas</taxon>
    </lineage>
</organism>
<reference evidence="1 2" key="1">
    <citation type="submission" date="2014-11" db="EMBL/GenBank/DDBJ databases">
        <title>Whole genome shotgun sequence of Sphingomonas parapaucimobilis NBRC 15100.</title>
        <authorList>
            <person name="Katano-Makiyama Y."/>
            <person name="Hosoyama A."/>
            <person name="Hashimoto M."/>
            <person name="Hosoyama Y."/>
            <person name="Noguchi M."/>
            <person name="Numata M."/>
            <person name="Tsuchikane K."/>
            <person name="Hirakata S."/>
            <person name="Uohara A."/>
            <person name="Shimodaira J."/>
            <person name="Ohji S."/>
            <person name="Ichikawa N."/>
            <person name="Kimura A."/>
            <person name="Yamazoe A."/>
            <person name="Fujita N."/>
        </authorList>
    </citation>
    <scope>NUCLEOTIDE SEQUENCE [LARGE SCALE GENOMIC DNA]</scope>
    <source>
        <strain evidence="1 2">NBRC 15100</strain>
    </source>
</reference>
<evidence type="ECO:0000313" key="1">
    <source>
        <dbReference type="EMBL" id="GAM01954.1"/>
    </source>
</evidence>
<accession>A0A0A1WAJ1</accession>